<evidence type="ECO:0000259" key="5">
    <source>
        <dbReference type="PROSITE" id="PS51721"/>
    </source>
</evidence>
<keyword evidence="7" id="KW-1185">Reference proteome</keyword>
<comment type="caution">
    <text evidence="6">The sequence shown here is derived from an EMBL/GenBank/DDBJ whole genome shotgun (WGS) entry which is preliminary data.</text>
</comment>
<dbReference type="SUPFAM" id="SSF52540">
    <property type="entry name" value="P-loop containing nucleoside triphosphate hydrolases"/>
    <property type="match status" value="1"/>
</dbReference>
<dbReference type="Gene3D" id="2.40.50.140">
    <property type="entry name" value="Nucleic acid-binding proteins"/>
    <property type="match status" value="1"/>
</dbReference>
<evidence type="ECO:0000313" key="7">
    <source>
        <dbReference type="Proteomes" id="UP000467841"/>
    </source>
</evidence>
<evidence type="ECO:0008006" key="8">
    <source>
        <dbReference type="Google" id="ProtNLM"/>
    </source>
</evidence>
<feature type="region of interest" description="Disordered" evidence="3">
    <location>
        <begin position="421"/>
        <end position="461"/>
    </location>
</feature>
<dbReference type="InterPro" id="IPR004881">
    <property type="entry name" value="Ribosome_biogen_GTPase_RsgA"/>
</dbReference>
<accession>A0A6D2KV99</accession>
<protein>
    <recommendedName>
        <fullName evidence="8">EngC GTPase domain-containing protein</fullName>
    </recommendedName>
</protein>
<dbReference type="PROSITE" id="PS51721">
    <property type="entry name" value="G_CP"/>
    <property type="match status" value="1"/>
</dbReference>
<dbReference type="PANTHER" id="PTHR32120:SF11">
    <property type="entry name" value="SMALL RIBOSOMAL SUBUNIT BIOGENESIS GTPASE RSGA 1, MITOCHONDRIAL-RELATED"/>
    <property type="match status" value="1"/>
</dbReference>
<dbReference type="OrthoDB" id="442158at2759"/>
<evidence type="ECO:0000313" key="6">
    <source>
        <dbReference type="EMBL" id="CAA7058424.1"/>
    </source>
</evidence>
<dbReference type="HAMAP" id="MF_01820">
    <property type="entry name" value="GTPase_RsgA"/>
    <property type="match status" value="1"/>
</dbReference>
<dbReference type="InterPro" id="IPR030378">
    <property type="entry name" value="G_CP_dom"/>
</dbReference>
<dbReference type="PROSITE" id="PS50936">
    <property type="entry name" value="ENGC_GTPASE"/>
    <property type="match status" value="1"/>
</dbReference>
<reference evidence="6" key="1">
    <citation type="submission" date="2020-01" db="EMBL/GenBank/DDBJ databases">
        <authorList>
            <person name="Mishra B."/>
        </authorList>
    </citation>
    <scope>NUCLEOTIDE SEQUENCE [LARGE SCALE GENOMIC DNA]</scope>
</reference>
<dbReference type="PANTHER" id="PTHR32120">
    <property type="entry name" value="SMALL RIBOSOMAL SUBUNIT BIOGENESIS GTPASE RSGA"/>
    <property type="match status" value="1"/>
</dbReference>
<gene>
    <name evidence="6" type="ORF">MERR_LOCUS45660</name>
</gene>
<evidence type="ECO:0000256" key="2">
    <source>
        <dbReference type="ARBA" id="ARBA00023134"/>
    </source>
</evidence>
<dbReference type="AlphaFoldDB" id="A0A6D2KV99"/>
<name>A0A6D2KV99_9BRAS</name>
<dbReference type="Pfam" id="PF03193">
    <property type="entry name" value="RsgA_GTPase"/>
    <property type="match status" value="1"/>
</dbReference>
<dbReference type="Gene3D" id="1.10.40.50">
    <property type="entry name" value="Probable gtpase engc, domain 3"/>
    <property type="match status" value="1"/>
</dbReference>
<dbReference type="NCBIfam" id="TIGR00157">
    <property type="entry name" value="ribosome small subunit-dependent GTPase A"/>
    <property type="match status" value="1"/>
</dbReference>
<evidence type="ECO:0000256" key="1">
    <source>
        <dbReference type="ARBA" id="ARBA00022741"/>
    </source>
</evidence>
<dbReference type="InterPro" id="IPR010914">
    <property type="entry name" value="RsgA_GTPase_dom"/>
</dbReference>
<sequence length="461" mass="52282">MTFSTSIIRHFSSAALASFLRRTSISHGGCGFGGGVGTRRSFCFLSAERENSNVSRAFRAPVLSSDKKNPLFKSEAIGTVVITQANYMRVIVQPEAVNGDERSSSKTGFEILCQVRTILRKLGKRVMVGDRVLVEDIDWVDQRGMIVTLFDHRSENVDPPVANVDHLLVFFSFDKPKLKPDTLSRFLVQAESSGLPLTLALNKCELVTQEEMESWKIRLRGWNYEPLFCSVVTEVGLDEIELNLRNKTTVIIGPSGVGKSSLINILRSSNYCGAMEYENWFEPRLGKTWFEDQRVNGVSSRCGRGTHTTRNVTLLRLSEGGFVADTPGFNQPKFLKVTKQSLALCFPEIQRMFEEGKCGFKDCLHIGEPGCVVKGDWERYPYYLQLLDEIRVREEFQLGTFGRKTENVVRYKVGRMGVKQAEPRLEPKKHRRQSRKKMKQTMISELDDFGDEEDSDLDLEE</sequence>
<feature type="domain" description="EngC GTPase" evidence="4">
    <location>
        <begin position="162"/>
        <end position="330"/>
    </location>
</feature>
<dbReference type="CDD" id="cd01854">
    <property type="entry name" value="YjeQ_EngC"/>
    <property type="match status" value="1"/>
</dbReference>
<dbReference type="SUPFAM" id="SSF50249">
    <property type="entry name" value="Nucleic acid-binding proteins"/>
    <property type="match status" value="1"/>
</dbReference>
<feature type="compositionally biased region" description="Basic residues" evidence="3">
    <location>
        <begin position="427"/>
        <end position="439"/>
    </location>
</feature>
<dbReference type="InterPro" id="IPR012340">
    <property type="entry name" value="NA-bd_OB-fold"/>
</dbReference>
<evidence type="ECO:0000256" key="3">
    <source>
        <dbReference type="SAM" id="MobiDB-lite"/>
    </source>
</evidence>
<dbReference type="InterPro" id="IPR027417">
    <property type="entry name" value="P-loop_NTPase"/>
</dbReference>
<dbReference type="EMBL" id="CACVBM020001718">
    <property type="protein sequence ID" value="CAA7058424.1"/>
    <property type="molecule type" value="Genomic_DNA"/>
</dbReference>
<dbReference type="GO" id="GO:0005525">
    <property type="term" value="F:GTP binding"/>
    <property type="evidence" value="ECO:0007669"/>
    <property type="project" value="UniProtKB-KW"/>
</dbReference>
<proteinExistence type="inferred from homology"/>
<feature type="compositionally biased region" description="Acidic residues" evidence="3">
    <location>
        <begin position="445"/>
        <end position="461"/>
    </location>
</feature>
<keyword evidence="2" id="KW-0342">GTP-binding</keyword>
<evidence type="ECO:0000259" key="4">
    <source>
        <dbReference type="PROSITE" id="PS50936"/>
    </source>
</evidence>
<dbReference type="Proteomes" id="UP000467841">
    <property type="component" value="Unassembled WGS sequence"/>
</dbReference>
<organism evidence="6 7">
    <name type="scientific">Microthlaspi erraticum</name>
    <dbReference type="NCBI Taxonomy" id="1685480"/>
    <lineage>
        <taxon>Eukaryota</taxon>
        <taxon>Viridiplantae</taxon>
        <taxon>Streptophyta</taxon>
        <taxon>Embryophyta</taxon>
        <taxon>Tracheophyta</taxon>
        <taxon>Spermatophyta</taxon>
        <taxon>Magnoliopsida</taxon>
        <taxon>eudicotyledons</taxon>
        <taxon>Gunneridae</taxon>
        <taxon>Pentapetalae</taxon>
        <taxon>rosids</taxon>
        <taxon>malvids</taxon>
        <taxon>Brassicales</taxon>
        <taxon>Brassicaceae</taxon>
        <taxon>Coluteocarpeae</taxon>
        <taxon>Microthlaspi</taxon>
    </lineage>
</organism>
<dbReference type="GO" id="GO:0003924">
    <property type="term" value="F:GTPase activity"/>
    <property type="evidence" value="ECO:0007669"/>
    <property type="project" value="InterPro"/>
</dbReference>
<dbReference type="Gene3D" id="3.40.50.300">
    <property type="entry name" value="P-loop containing nucleotide triphosphate hydrolases"/>
    <property type="match status" value="1"/>
</dbReference>
<keyword evidence="1" id="KW-0547">Nucleotide-binding</keyword>
<feature type="domain" description="CP-type G" evidence="5">
    <location>
        <begin position="153"/>
        <end position="332"/>
    </location>
</feature>